<keyword evidence="2" id="KW-1185">Reference proteome</keyword>
<evidence type="ECO:0000313" key="1">
    <source>
        <dbReference type="EMBL" id="MDQ7905710.1"/>
    </source>
</evidence>
<dbReference type="RefSeq" id="WP_308712980.1">
    <property type="nucleotide sequence ID" value="NZ_JAVHUY010000011.1"/>
</dbReference>
<dbReference type="Proteomes" id="UP001230908">
    <property type="component" value="Unassembled WGS sequence"/>
</dbReference>
<evidence type="ECO:0000313" key="2">
    <source>
        <dbReference type="Proteomes" id="UP001230908"/>
    </source>
</evidence>
<protein>
    <submittedName>
        <fullName evidence="1">Uncharacterized protein</fullName>
    </submittedName>
</protein>
<gene>
    <name evidence="1" type="ORF">RB614_14420</name>
</gene>
<reference evidence="1 2" key="1">
    <citation type="submission" date="2023-08" db="EMBL/GenBank/DDBJ databases">
        <title>Phytohabitans sansha sp. nov., isolated from marine sediment.</title>
        <authorList>
            <person name="Zhao Y."/>
            <person name="Yi K."/>
        </authorList>
    </citation>
    <scope>NUCLEOTIDE SEQUENCE [LARGE SCALE GENOMIC DNA]</scope>
    <source>
        <strain evidence="1 2">ZYX-F-186</strain>
    </source>
</reference>
<proteinExistence type="predicted"/>
<name>A0ABU0ZF90_9ACTN</name>
<dbReference type="EMBL" id="JAVHUY010000011">
    <property type="protein sequence ID" value="MDQ7905710.1"/>
    <property type="molecule type" value="Genomic_DNA"/>
</dbReference>
<accession>A0ABU0ZF90</accession>
<organism evidence="1 2">
    <name type="scientific">Phytohabitans maris</name>
    <dbReference type="NCBI Taxonomy" id="3071409"/>
    <lineage>
        <taxon>Bacteria</taxon>
        <taxon>Bacillati</taxon>
        <taxon>Actinomycetota</taxon>
        <taxon>Actinomycetes</taxon>
        <taxon>Micromonosporales</taxon>
        <taxon>Micromonosporaceae</taxon>
    </lineage>
</organism>
<comment type="caution">
    <text evidence="1">The sequence shown here is derived from an EMBL/GenBank/DDBJ whole genome shotgun (WGS) entry which is preliminary data.</text>
</comment>
<sequence length="63" mass="6929">MPDRRTDADPLADWTIYLNGREDAAAAAVIAYRHHAGLLTGEPDLYAIAGEQPAWIIPIDGRR</sequence>